<dbReference type="Proteomes" id="UP001058533">
    <property type="component" value="Chromosome"/>
</dbReference>
<evidence type="ECO:0000256" key="1">
    <source>
        <dbReference type="ARBA" id="ARBA00022801"/>
    </source>
</evidence>
<organism evidence="3 4">
    <name type="scientific">Sphingomonas qomolangmaensis</name>
    <dbReference type="NCBI Taxonomy" id="2918765"/>
    <lineage>
        <taxon>Bacteria</taxon>
        <taxon>Pseudomonadati</taxon>
        <taxon>Pseudomonadota</taxon>
        <taxon>Alphaproteobacteria</taxon>
        <taxon>Sphingomonadales</taxon>
        <taxon>Sphingomonadaceae</taxon>
        <taxon>Sphingomonas</taxon>
    </lineage>
</organism>
<proteinExistence type="predicted"/>
<dbReference type="InterPro" id="IPR006683">
    <property type="entry name" value="Thioestr_dom"/>
</dbReference>
<reference evidence="3" key="1">
    <citation type="submission" date="2022-07" db="EMBL/GenBank/DDBJ databases">
        <title>Sphingomonas sp. nov., a novel bacterium isolated from the north slope of the Mount Everest.</title>
        <authorList>
            <person name="Cui X."/>
            <person name="Liu Y."/>
        </authorList>
    </citation>
    <scope>NUCLEOTIDE SEQUENCE</scope>
    <source>
        <strain evidence="3">S5-59</strain>
    </source>
</reference>
<evidence type="ECO:0000259" key="2">
    <source>
        <dbReference type="Pfam" id="PF03061"/>
    </source>
</evidence>
<dbReference type="InterPro" id="IPR029069">
    <property type="entry name" value="HotDog_dom_sf"/>
</dbReference>
<dbReference type="NCBIfam" id="TIGR00369">
    <property type="entry name" value="unchar_dom_1"/>
    <property type="match status" value="1"/>
</dbReference>
<dbReference type="RefSeq" id="WP_256505877.1">
    <property type="nucleotide sequence ID" value="NZ_CP101740.1"/>
</dbReference>
<keyword evidence="4" id="KW-1185">Reference proteome</keyword>
<gene>
    <name evidence="3" type="ORF">NMP03_13010</name>
</gene>
<sequence length="158" mass="17041">MRTQPTFRFDPARFFEARTGGHGAVVGIGYQAHGDDWAELTLPYDERLIGDVATGVIASGPILTLMDMATSVAIWLKRGQFVPQATLDLRIDYLRPATPGRTVIGRGECYRLTRSIAFVRGQAHDGDPDDPLAHVAGTFMFTEVGMSTGVGMATGVAK</sequence>
<dbReference type="PANTHER" id="PTHR43240:SF7">
    <property type="entry name" value="BLR7284 PROTEIN"/>
    <property type="match status" value="1"/>
</dbReference>
<dbReference type="SUPFAM" id="SSF54637">
    <property type="entry name" value="Thioesterase/thiol ester dehydrase-isomerase"/>
    <property type="match status" value="1"/>
</dbReference>
<feature type="domain" description="Thioesterase" evidence="2">
    <location>
        <begin position="55"/>
        <end position="129"/>
    </location>
</feature>
<dbReference type="Gene3D" id="3.10.129.10">
    <property type="entry name" value="Hotdog Thioesterase"/>
    <property type="match status" value="1"/>
</dbReference>
<accession>A0ABY5LBN5</accession>
<dbReference type="PANTHER" id="PTHR43240">
    <property type="entry name" value="1,4-DIHYDROXY-2-NAPHTHOYL-COA THIOESTERASE 1"/>
    <property type="match status" value="1"/>
</dbReference>
<name>A0ABY5LBN5_9SPHN</name>
<dbReference type="Pfam" id="PF03061">
    <property type="entry name" value="4HBT"/>
    <property type="match status" value="1"/>
</dbReference>
<protein>
    <submittedName>
        <fullName evidence="3">PaaI family thioesterase</fullName>
    </submittedName>
</protein>
<dbReference type="CDD" id="cd03443">
    <property type="entry name" value="PaaI_thioesterase"/>
    <property type="match status" value="1"/>
</dbReference>
<dbReference type="EMBL" id="CP101740">
    <property type="protein sequence ID" value="UUL82096.1"/>
    <property type="molecule type" value="Genomic_DNA"/>
</dbReference>
<dbReference type="InterPro" id="IPR003736">
    <property type="entry name" value="PAAI_dom"/>
</dbReference>
<evidence type="ECO:0000313" key="4">
    <source>
        <dbReference type="Proteomes" id="UP001058533"/>
    </source>
</evidence>
<evidence type="ECO:0000313" key="3">
    <source>
        <dbReference type="EMBL" id="UUL82096.1"/>
    </source>
</evidence>
<keyword evidence="1" id="KW-0378">Hydrolase</keyword>